<comment type="similarity">
    <text evidence="1">Belongs to the UPF0177 family.</text>
</comment>
<keyword evidence="2" id="KW-0472">Membrane</keyword>
<name>A0ABR5Q4C1_9LACO</name>
<evidence type="ECO:0000313" key="4">
    <source>
        <dbReference type="EMBL" id="KRO09299.1"/>
    </source>
</evidence>
<dbReference type="InterPro" id="IPR003675">
    <property type="entry name" value="Rce1/LyrA-like_dom"/>
</dbReference>
<evidence type="ECO:0000313" key="5">
    <source>
        <dbReference type="Proteomes" id="UP000051884"/>
    </source>
</evidence>
<feature type="transmembrane region" description="Helical" evidence="2">
    <location>
        <begin position="6"/>
        <end position="27"/>
    </location>
</feature>
<gene>
    <name evidence="4" type="ORF">IV59_GL000753</name>
</gene>
<protein>
    <recommendedName>
        <fullName evidence="3">CAAX prenyl protease 2/Lysostaphin resistance protein A-like domain-containing protein</fullName>
    </recommendedName>
</protein>
<feature type="domain" description="CAAX prenyl protease 2/Lysostaphin resistance protein A-like" evidence="3">
    <location>
        <begin position="96"/>
        <end position="193"/>
    </location>
</feature>
<proteinExistence type="inferred from homology"/>
<keyword evidence="2" id="KW-0812">Transmembrane</keyword>
<dbReference type="Proteomes" id="UP000051884">
    <property type="component" value="Unassembled WGS sequence"/>
</dbReference>
<feature type="transmembrane region" description="Helical" evidence="2">
    <location>
        <begin position="184"/>
        <end position="205"/>
    </location>
</feature>
<evidence type="ECO:0000256" key="2">
    <source>
        <dbReference type="SAM" id="Phobius"/>
    </source>
</evidence>
<keyword evidence="5" id="KW-1185">Reference proteome</keyword>
<organism evidence="4 5">
    <name type="scientific">Paucilactobacillus hokkaidonensis</name>
    <dbReference type="NCBI Taxonomy" id="1193095"/>
    <lineage>
        <taxon>Bacteria</taxon>
        <taxon>Bacillati</taxon>
        <taxon>Bacillota</taxon>
        <taxon>Bacilli</taxon>
        <taxon>Lactobacillales</taxon>
        <taxon>Lactobacillaceae</taxon>
        <taxon>Paucilactobacillus</taxon>
    </lineage>
</organism>
<feature type="transmembrane region" description="Helical" evidence="2">
    <location>
        <begin position="130"/>
        <end position="150"/>
    </location>
</feature>
<sequence>MGFSEITSIAVLVVFGLLALYLIWTTLVNDFKTLTWASIWYFPSMLLVQLVVRYLIIFILILATDKIPANIIQNSTNQSSLQNFGASIAGQVLPNMLVFIWAAIIAPLMENLFFIYVIQGIVLKKLIRSVKYGALIRIVIVAILFCLWHVQSVSDLNNPFFYQYLSLGWLAYIYEQTGNFVKTWIAHMGMNMIPMVAELLISGVIF</sequence>
<feature type="transmembrane region" description="Helical" evidence="2">
    <location>
        <begin position="98"/>
        <end position="118"/>
    </location>
</feature>
<dbReference type="EMBL" id="JQCH01000018">
    <property type="protein sequence ID" value="KRO09299.1"/>
    <property type="molecule type" value="Genomic_DNA"/>
</dbReference>
<evidence type="ECO:0000256" key="1">
    <source>
        <dbReference type="ARBA" id="ARBA00009067"/>
    </source>
</evidence>
<comment type="caution">
    <text evidence="4">The sequence shown here is derived from an EMBL/GenBank/DDBJ whole genome shotgun (WGS) entry which is preliminary data.</text>
</comment>
<accession>A0ABR5Q4C1</accession>
<reference evidence="4 5" key="1">
    <citation type="journal article" date="2015" name="Genome Announc.">
        <title>Expanding the biotechnology potential of lactobacilli through comparative genomics of 213 strains and associated genera.</title>
        <authorList>
            <person name="Sun Z."/>
            <person name="Harris H.M."/>
            <person name="McCann A."/>
            <person name="Guo C."/>
            <person name="Argimon S."/>
            <person name="Zhang W."/>
            <person name="Yang X."/>
            <person name="Jeffery I.B."/>
            <person name="Cooney J.C."/>
            <person name="Kagawa T.F."/>
            <person name="Liu W."/>
            <person name="Song Y."/>
            <person name="Salvetti E."/>
            <person name="Wrobel A."/>
            <person name="Rasinkangas P."/>
            <person name="Parkhill J."/>
            <person name="Rea M.C."/>
            <person name="O'Sullivan O."/>
            <person name="Ritari J."/>
            <person name="Douillard F.P."/>
            <person name="Paul Ross R."/>
            <person name="Yang R."/>
            <person name="Briner A.E."/>
            <person name="Felis G.E."/>
            <person name="de Vos W.M."/>
            <person name="Barrangou R."/>
            <person name="Klaenhammer T.R."/>
            <person name="Caufield P.W."/>
            <person name="Cui Y."/>
            <person name="Zhang H."/>
            <person name="O'Toole P.W."/>
        </authorList>
    </citation>
    <scope>NUCLEOTIDE SEQUENCE [LARGE SCALE GENOMIC DNA]</scope>
    <source>
        <strain evidence="4 5">DSM 26202</strain>
    </source>
</reference>
<feature type="transmembrane region" description="Helical" evidence="2">
    <location>
        <begin position="39"/>
        <end position="63"/>
    </location>
</feature>
<evidence type="ECO:0000259" key="3">
    <source>
        <dbReference type="Pfam" id="PF02517"/>
    </source>
</evidence>
<keyword evidence="2" id="KW-1133">Transmembrane helix</keyword>
<dbReference type="Pfam" id="PF02517">
    <property type="entry name" value="Rce1-like"/>
    <property type="match status" value="1"/>
</dbReference>